<keyword evidence="2" id="KW-1185">Reference proteome</keyword>
<dbReference type="PATRIC" id="fig|1177179.3.peg.1704"/>
<organism evidence="1 2">
    <name type="scientific">Alcanivorax hongdengensis A-11-3</name>
    <dbReference type="NCBI Taxonomy" id="1177179"/>
    <lineage>
        <taxon>Bacteria</taxon>
        <taxon>Pseudomonadati</taxon>
        <taxon>Pseudomonadota</taxon>
        <taxon>Gammaproteobacteria</taxon>
        <taxon>Oceanospirillales</taxon>
        <taxon>Alcanivoracaceae</taxon>
        <taxon>Alcanivorax</taxon>
    </lineage>
</organism>
<comment type="caution">
    <text evidence="1">The sequence shown here is derived from an EMBL/GenBank/DDBJ whole genome shotgun (WGS) entry which is preliminary data.</text>
</comment>
<evidence type="ECO:0000313" key="2">
    <source>
        <dbReference type="Proteomes" id="UP000010164"/>
    </source>
</evidence>
<evidence type="ECO:0008006" key="3">
    <source>
        <dbReference type="Google" id="ProtNLM"/>
    </source>
</evidence>
<sequence>MTIPYYGLQAGDHGGHYESWFVRANHPSRPLAIWIRYTLFRAADERPALGEVWAVYSDGEKGQTTALKEEFPLADCHFGRDGMDICIGDNRLIPGQLTGQLQHRQQHLAWSLDYDEGQAPLLLLPAALYDKRLPKAKSLVSRPGIAVNGTLTLDGETLSLQQWRGSENHNWGSQHTDRYAWGQVAGFDNAPDVFLECATAQVKLGPIHTPKLTVAALRVGDQTLLFNRPLKALAARAHYQPFRWQLNTACGQARLTVHMHSRNDRVAALTYYNPPGGNKICLNSKLAQVTATLRLKGQPDRVLHSAHGGAFEILTDTLPDGMGLQV</sequence>
<reference evidence="1 2" key="1">
    <citation type="journal article" date="2012" name="J. Bacteriol.">
        <title>Genome Sequence of the Alkane-Degrading Bacterium Alcanivorax hongdengensis Type Strain A-11-3.</title>
        <authorList>
            <person name="Lai Q."/>
            <person name="Shao Z."/>
        </authorList>
    </citation>
    <scope>NUCLEOTIDE SEQUENCE [LARGE SCALE GENOMIC DNA]</scope>
    <source>
        <strain evidence="1 2">A-11-3</strain>
    </source>
</reference>
<dbReference type="STRING" id="1177179.A11A3_08530"/>
<evidence type="ECO:0000313" key="1">
    <source>
        <dbReference type="EMBL" id="EKF74453.1"/>
    </source>
</evidence>
<protein>
    <recommendedName>
        <fullName evidence="3">Tocopherol cyclase</fullName>
    </recommendedName>
</protein>
<dbReference type="AlphaFoldDB" id="L0WCH4"/>
<dbReference type="RefSeq" id="WP_008928885.1">
    <property type="nucleotide sequence ID" value="NZ_AMRJ01000011.1"/>
</dbReference>
<accession>L0WCH4</accession>
<name>L0WCH4_9GAMM</name>
<dbReference type="SUPFAM" id="SSF159245">
    <property type="entry name" value="AttH-like"/>
    <property type="match status" value="1"/>
</dbReference>
<dbReference type="EMBL" id="AMRJ01000011">
    <property type="protein sequence ID" value="EKF74453.1"/>
    <property type="molecule type" value="Genomic_DNA"/>
</dbReference>
<gene>
    <name evidence="1" type="ORF">A11A3_08530</name>
</gene>
<dbReference type="Proteomes" id="UP000010164">
    <property type="component" value="Unassembled WGS sequence"/>
</dbReference>
<proteinExistence type="predicted"/>
<dbReference type="eggNOG" id="ENOG502Z7ZQ">
    <property type="taxonomic scope" value="Bacteria"/>
</dbReference>